<dbReference type="AlphaFoldDB" id="A0A1U7HBD3"/>
<evidence type="ECO:0000313" key="2">
    <source>
        <dbReference type="Proteomes" id="UP000185984"/>
    </source>
</evidence>
<dbReference type="STRING" id="247279.NIES1031_22615"/>
<dbReference type="OrthoDB" id="9860701at2"/>
<sequence>MSSKLLLTQEKNSVNINFTSISAIFTQGTRLWESEAMEVEIKVLSNAVQHTSRDASAKRYENLADLLDDELEAALQPKKPSGRYRWRAIPTQR</sequence>
<dbReference type="Proteomes" id="UP000185984">
    <property type="component" value="Unassembled WGS sequence"/>
</dbReference>
<organism evidence="1 2">
    <name type="scientific">Chroogloeocystis siderophila 5.2 s.c.1</name>
    <dbReference type="NCBI Taxonomy" id="247279"/>
    <lineage>
        <taxon>Bacteria</taxon>
        <taxon>Bacillati</taxon>
        <taxon>Cyanobacteriota</taxon>
        <taxon>Cyanophyceae</taxon>
        <taxon>Oscillatoriophycideae</taxon>
        <taxon>Chroococcales</taxon>
        <taxon>Chroococcaceae</taxon>
        <taxon>Chroogloeocystis</taxon>
    </lineage>
</organism>
<protein>
    <submittedName>
        <fullName evidence="1">Uncharacterized protein</fullName>
    </submittedName>
</protein>
<name>A0A1U7HBD3_9CHRO</name>
<comment type="caution">
    <text evidence="1">The sequence shown here is derived from an EMBL/GenBank/DDBJ whole genome shotgun (WGS) entry which is preliminary data.</text>
</comment>
<keyword evidence="2" id="KW-1185">Reference proteome</keyword>
<evidence type="ECO:0000313" key="1">
    <source>
        <dbReference type="EMBL" id="OKH20861.1"/>
    </source>
</evidence>
<reference evidence="1 2" key="1">
    <citation type="submission" date="2016-11" db="EMBL/GenBank/DDBJ databases">
        <title>Draft Genome Sequences of Nine Cyanobacterial Strains from Diverse Habitats.</title>
        <authorList>
            <person name="Zhu T."/>
            <person name="Hou S."/>
            <person name="Lu X."/>
            <person name="Hess W.R."/>
        </authorList>
    </citation>
    <scope>NUCLEOTIDE SEQUENCE [LARGE SCALE GENOMIC DNA]</scope>
    <source>
        <strain evidence="1 2">5.2 s.c.1</strain>
    </source>
</reference>
<gene>
    <name evidence="1" type="ORF">NIES1031_22615</name>
</gene>
<proteinExistence type="predicted"/>
<accession>A0A1U7HBD3</accession>
<dbReference type="EMBL" id="MRCC01000033">
    <property type="protein sequence ID" value="OKH20861.1"/>
    <property type="molecule type" value="Genomic_DNA"/>
</dbReference>